<evidence type="ECO:0000256" key="3">
    <source>
        <dbReference type="ARBA" id="ARBA00022705"/>
    </source>
</evidence>
<dbReference type="EMBL" id="MZ364297">
    <property type="protein sequence ID" value="QZW33715.1"/>
    <property type="molecule type" value="Genomic_DNA"/>
</dbReference>
<keyword evidence="2" id="KW-1048">Host nucleus</keyword>
<organism evidence="8 9">
    <name type="scientific">Psittacine parvovirus 2</name>
    <dbReference type="NCBI Taxonomy" id="3071233"/>
    <lineage>
        <taxon>Viruses</taxon>
        <taxon>Monodnaviria</taxon>
        <taxon>Shotokuvirae</taxon>
        <taxon>Cossaviricota</taxon>
        <taxon>Quintoviricetes</taxon>
        <taxon>Piccovirales</taxon>
        <taxon>Parvoviridae</taxon>
        <taxon>Hamaparvovirinae</taxon>
        <taxon>Chaphamaparvovirus</taxon>
        <taxon>Chaphamaparvovirus psittacine2</taxon>
    </lineage>
</organism>
<evidence type="ECO:0000256" key="2">
    <source>
        <dbReference type="ARBA" id="ARBA00022562"/>
    </source>
</evidence>
<evidence type="ECO:0000313" key="8">
    <source>
        <dbReference type="EMBL" id="QZW33715.1"/>
    </source>
</evidence>
<feature type="domain" description="SF3 helicase" evidence="7">
    <location>
        <begin position="282"/>
        <end position="438"/>
    </location>
</feature>
<comment type="subcellular location">
    <subcellularLocation>
        <location evidence="1">Host nucleus</location>
    </subcellularLocation>
</comment>
<evidence type="ECO:0000256" key="6">
    <source>
        <dbReference type="SAM" id="MobiDB-lite"/>
    </source>
</evidence>
<keyword evidence="3" id="KW-0235">DNA replication</keyword>
<evidence type="ECO:0000259" key="7">
    <source>
        <dbReference type="PROSITE" id="PS51206"/>
    </source>
</evidence>
<evidence type="ECO:0000256" key="5">
    <source>
        <dbReference type="ARBA" id="ARBA00022840"/>
    </source>
</evidence>
<feature type="compositionally biased region" description="Polar residues" evidence="6">
    <location>
        <begin position="523"/>
        <end position="533"/>
    </location>
</feature>
<feature type="compositionally biased region" description="Basic and acidic residues" evidence="6">
    <location>
        <begin position="561"/>
        <end position="571"/>
    </location>
</feature>
<keyword evidence="4" id="KW-0547">Nucleotide-binding</keyword>
<name>A0AA48XI93_9VIRU</name>
<feature type="compositionally biased region" description="Polar residues" evidence="6">
    <location>
        <begin position="469"/>
        <end position="478"/>
    </location>
</feature>
<evidence type="ECO:0000313" key="9">
    <source>
        <dbReference type="Proteomes" id="UP001230694"/>
    </source>
</evidence>
<keyword evidence="5" id="KW-0067">ATP-binding</keyword>
<dbReference type="PROSITE" id="PS51206">
    <property type="entry name" value="SF3_HELICASE_1"/>
    <property type="match status" value="1"/>
</dbReference>
<dbReference type="GO" id="GO:0006260">
    <property type="term" value="P:DNA replication"/>
    <property type="evidence" value="ECO:0007669"/>
    <property type="project" value="UniProtKB-KW"/>
</dbReference>
<dbReference type="InterPro" id="IPR027417">
    <property type="entry name" value="P-loop_NTPase"/>
</dbReference>
<sequence length="671" mass="74692">MQRKMEGSRASYGINLWVGSIGTSHDLNRDQAEALLIPKDYVTAPEPIVQRGLALLNMKQHQCCVIQINDAKGEPIAAPLIYAMFLNNLTNCTRWICTGETNDDGIFHVHAMLQTAQRTDSVRRSMHTTMINLALSSGFRSIFGQQVAIECLKLERCHKPESMMAYLMKNPMWVVSNDDNMLDLAIQCDIYDYPDRFRPKPEDIQKPEMNPMTDEIVDAIISGGCKTFEDVMKSAPTVVAKYLHRPGLMAIVQNCLTFVKATGNKWTIELFAKFDINPEPIHRVLLFQGILPSDFDIVFYNWLTKKEPKKNTICLQGPSNTGKSAFISGLKQCIPWGEIINVQTFAFEGLQDCVIGVWEEPLCSPELAEKAKQVLEGMQTSIPIKYKKPFMLPRTPIIITSNHDLWRFCSQEELMFRNRMTIFPWHYCMKDQPYIPRASEHSCQCRYCTASRGGATAHGSASPGGLQEGDQSVPTAEQRSLRSEQSSDVRSGSLCGTGERTSGSDNRPSSGSSGSSDKRSTDITRSVGSSSATTERHVLGTVSGYRSGSTDYGKHSSKSSSVEHVESHHSSSGDGCDSRGNGSRSSGKRLAKRRHLGGDGNNLPELHGSDALASTSSGKSKSSLQIPTKKRQLDRKILTIDQSTNIQSLPMYVPLKQDWQEYLSYLFHWYG</sequence>
<reference evidence="8 9" key="1">
    <citation type="journal article" date="2021" name="Sci. Rep.">
        <title>Metagenomic detection and characterisation of multiple viruses in apparently healthy Australian Neophema birds.</title>
        <authorList>
            <person name="Sarker S."/>
        </authorList>
    </citation>
    <scope>NUCLEOTIDE SEQUENCE [LARGE SCALE GENOMIC DNA]</scope>
    <source>
        <strain evidence="8 9">PsPV1/S10/AUS</strain>
    </source>
</reference>
<feature type="compositionally biased region" description="Basic residues" evidence="6">
    <location>
        <begin position="586"/>
        <end position="595"/>
    </location>
</feature>
<dbReference type="InterPro" id="IPR001257">
    <property type="entry name" value="Parvovirus_NS1_helicase"/>
</dbReference>
<proteinExistence type="predicted"/>
<feature type="compositionally biased region" description="Low complexity" evidence="6">
    <location>
        <begin position="614"/>
        <end position="623"/>
    </location>
</feature>
<dbReference type="Pfam" id="PF01057">
    <property type="entry name" value="Parvo_NS1"/>
    <property type="match status" value="1"/>
</dbReference>
<protein>
    <submittedName>
        <fullName evidence="8">Nonstructural protein 1</fullName>
    </submittedName>
</protein>
<dbReference type="SUPFAM" id="SSF52540">
    <property type="entry name" value="P-loop containing nucleoside triphosphate hydrolases"/>
    <property type="match status" value="1"/>
</dbReference>
<feature type="region of interest" description="Disordered" evidence="6">
    <location>
        <begin position="456"/>
        <end position="630"/>
    </location>
</feature>
<dbReference type="GO" id="GO:0005524">
    <property type="term" value="F:ATP binding"/>
    <property type="evidence" value="ECO:0007669"/>
    <property type="project" value="UniProtKB-KW"/>
</dbReference>
<feature type="compositionally biased region" description="Low complexity" evidence="6">
    <location>
        <begin position="503"/>
        <end position="515"/>
    </location>
</feature>
<dbReference type="Proteomes" id="UP001230694">
    <property type="component" value="Segment"/>
</dbReference>
<dbReference type="GO" id="GO:0019079">
    <property type="term" value="P:viral genome replication"/>
    <property type="evidence" value="ECO:0007669"/>
    <property type="project" value="InterPro"/>
</dbReference>
<evidence type="ECO:0000256" key="4">
    <source>
        <dbReference type="ARBA" id="ARBA00022741"/>
    </source>
</evidence>
<feature type="compositionally biased region" description="Low complexity" evidence="6">
    <location>
        <begin position="572"/>
        <end position="585"/>
    </location>
</feature>
<dbReference type="GO" id="GO:0042025">
    <property type="term" value="C:host cell nucleus"/>
    <property type="evidence" value="ECO:0007669"/>
    <property type="project" value="UniProtKB-SubCell"/>
</dbReference>
<keyword evidence="9" id="KW-1185">Reference proteome</keyword>
<accession>A0AA48XI93</accession>
<dbReference type="InterPro" id="IPR014015">
    <property type="entry name" value="Helicase_SF3_DNA-vir"/>
</dbReference>
<dbReference type="Gene3D" id="3.40.50.300">
    <property type="entry name" value="P-loop containing nucleotide triphosphate hydrolases"/>
    <property type="match status" value="1"/>
</dbReference>
<evidence type="ECO:0000256" key="1">
    <source>
        <dbReference type="ARBA" id="ARBA00004147"/>
    </source>
</evidence>